<keyword evidence="4" id="KW-1185">Reference proteome</keyword>
<evidence type="ECO:0000313" key="3">
    <source>
        <dbReference type="EMBL" id="AXK33942.1"/>
    </source>
</evidence>
<gene>
    <name evidence="3" type="ORF">DVA86_16015</name>
</gene>
<feature type="transmembrane region" description="Helical" evidence="2">
    <location>
        <begin position="256"/>
        <end position="276"/>
    </location>
</feature>
<dbReference type="KEGG" id="sarm:DVA86_16015"/>
<feature type="transmembrane region" description="Helical" evidence="2">
    <location>
        <begin position="123"/>
        <end position="143"/>
    </location>
</feature>
<feature type="transmembrane region" description="Helical" evidence="2">
    <location>
        <begin position="231"/>
        <end position="249"/>
    </location>
</feature>
<organism evidence="3 4">
    <name type="scientific">Streptomyces armeniacus</name>
    <dbReference type="NCBI Taxonomy" id="83291"/>
    <lineage>
        <taxon>Bacteria</taxon>
        <taxon>Bacillati</taxon>
        <taxon>Actinomycetota</taxon>
        <taxon>Actinomycetes</taxon>
        <taxon>Kitasatosporales</taxon>
        <taxon>Streptomycetaceae</taxon>
        <taxon>Streptomyces</taxon>
    </lineage>
</organism>
<feature type="compositionally biased region" description="Pro residues" evidence="1">
    <location>
        <begin position="337"/>
        <end position="348"/>
    </location>
</feature>
<feature type="transmembrane region" description="Helical" evidence="2">
    <location>
        <begin position="181"/>
        <end position="200"/>
    </location>
</feature>
<evidence type="ECO:0000256" key="1">
    <source>
        <dbReference type="SAM" id="MobiDB-lite"/>
    </source>
</evidence>
<sequence length="348" mass="35957">MGQGLTLARGARVFGAVALLLLAVISLGWIIRDFNEAGEISDVWWMWAGMATRAESGLWASSPFDPVLLVVYVVAAAVTIRSSSAAGILTATGVLTVAVRLPSLWNLNADWMQGVDEDLKSKALFSAIGAVTLGVALVIVAIAGRRPADGGGAGGYGGGYGFAPVSDPAQEAPGRPAPGPAMTAFLLLGACAAALIAWEIDDWNRQDWDSYEQTLTGERTLLSLLSPPGAWVAWAVALLALAGAVAAASRATFARPLGLVTGGVLLGTSVLFVSLIVKQEMLQHFGDLETRGQLSVVTYFFTGFASLAVLIALAQRAQPAPVYGGPPPYAAGGHDPYGPPPPAPPPGW</sequence>
<name>A0A345XQM6_9ACTN</name>
<feature type="transmembrane region" description="Helical" evidence="2">
    <location>
        <begin position="58"/>
        <end position="78"/>
    </location>
</feature>
<keyword evidence="2" id="KW-0472">Membrane</keyword>
<keyword evidence="2" id="KW-0812">Transmembrane</keyword>
<evidence type="ECO:0000256" key="2">
    <source>
        <dbReference type="SAM" id="Phobius"/>
    </source>
</evidence>
<dbReference type="AlphaFoldDB" id="A0A345XQM6"/>
<proteinExistence type="predicted"/>
<feature type="transmembrane region" description="Helical" evidence="2">
    <location>
        <begin position="12"/>
        <end position="31"/>
    </location>
</feature>
<dbReference type="RefSeq" id="WP_208879099.1">
    <property type="nucleotide sequence ID" value="NZ_CP031320.1"/>
</dbReference>
<accession>A0A345XQM6</accession>
<protein>
    <submittedName>
        <fullName evidence="3">Uncharacterized protein</fullName>
    </submittedName>
</protein>
<dbReference type="Proteomes" id="UP000254425">
    <property type="component" value="Chromosome"/>
</dbReference>
<evidence type="ECO:0000313" key="4">
    <source>
        <dbReference type="Proteomes" id="UP000254425"/>
    </source>
</evidence>
<reference evidence="3 4" key="1">
    <citation type="submission" date="2018-07" db="EMBL/GenBank/DDBJ databases">
        <title>Draft genome of the type strain Streptomyces armeniacus ATCC 15676.</title>
        <authorList>
            <person name="Labana P."/>
            <person name="Gosse J.T."/>
            <person name="Boddy C.N."/>
        </authorList>
    </citation>
    <scope>NUCLEOTIDE SEQUENCE [LARGE SCALE GENOMIC DNA]</scope>
    <source>
        <strain evidence="3 4">ATCC 15676</strain>
    </source>
</reference>
<feature type="transmembrane region" description="Helical" evidence="2">
    <location>
        <begin position="296"/>
        <end position="314"/>
    </location>
</feature>
<feature type="transmembrane region" description="Helical" evidence="2">
    <location>
        <begin position="85"/>
        <end position="103"/>
    </location>
</feature>
<feature type="region of interest" description="Disordered" evidence="1">
    <location>
        <begin position="327"/>
        <end position="348"/>
    </location>
</feature>
<dbReference type="EMBL" id="CP031320">
    <property type="protein sequence ID" value="AXK33942.1"/>
    <property type="molecule type" value="Genomic_DNA"/>
</dbReference>
<keyword evidence="2" id="KW-1133">Transmembrane helix</keyword>